<organism evidence="1 2">
    <name type="scientific">Vreelandella aquamarina</name>
    <dbReference type="NCBI Taxonomy" id="77097"/>
    <lineage>
        <taxon>Bacteria</taxon>
        <taxon>Pseudomonadati</taxon>
        <taxon>Pseudomonadota</taxon>
        <taxon>Gammaproteobacteria</taxon>
        <taxon>Oceanospirillales</taxon>
        <taxon>Halomonadaceae</taxon>
        <taxon>Vreelandella</taxon>
    </lineage>
</organism>
<protein>
    <submittedName>
        <fullName evidence="1">Uncharacterized protein</fullName>
    </submittedName>
</protein>
<sequence length="127" mass="14374">MSQSWFIPKEETEMQRKANLLLELESERKAAEAQGVEIEGVPYSGDPSNRAALLESVQFAREEGRETFEKWKDSAGRFHRDYPLSCVENGLRVIGDRRGKLIAREAEYAALIEAGELTSVEGLDWEV</sequence>
<dbReference type="EMBL" id="JABYQT010000002">
    <property type="protein sequence ID" value="MBZ5486884.1"/>
    <property type="molecule type" value="Genomic_DNA"/>
</dbReference>
<comment type="caution">
    <text evidence="1">The sequence shown here is derived from an EMBL/GenBank/DDBJ whole genome shotgun (WGS) entry which is preliminary data.</text>
</comment>
<accession>A0ACC5VSJ6</accession>
<evidence type="ECO:0000313" key="1">
    <source>
        <dbReference type="EMBL" id="MBZ5486884.1"/>
    </source>
</evidence>
<keyword evidence="2" id="KW-1185">Reference proteome</keyword>
<gene>
    <name evidence="1" type="ORF">HW452_05030</name>
</gene>
<evidence type="ECO:0000313" key="2">
    <source>
        <dbReference type="Proteomes" id="UP001319846"/>
    </source>
</evidence>
<dbReference type="Proteomes" id="UP001319846">
    <property type="component" value="Unassembled WGS sequence"/>
</dbReference>
<proteinExistence type="predicted"/>
<name>A0ACC5VSJ6_9GAMM</name>
<reference evidence="1" key="1">
    <citation type="submission" date="2020-06" db="EMBL/GenBank/DDBJ databases">
        <title>Whole Genome Sequence of Halomonas aquamarina MB598.</title>
        <authorList>
            <person name="Pervaiz M."/>
            <person name="Fariq A."/>
            <person name="Yasmin A."/>
            <person name="Welch M."/>
        </authorList>
    </citation>
    <scope>NUCLEOTIDE SEQUENCE</scope>
    <source>
        <strain evidence="1">MB598</strain>
    </source>
</reference>